<feature type="transmembrane region" description="Helical" evidence="7">
    <location>
        <begin position="383"/>
        <end position="403"/>
    </location>
</feature>
<dbReference type="Pfam" id="PF00209">
    <property type="entry name" value="SNF"/>
    <property type="match status" value="2"/>
</dbReference>
<evidence type="ECO:0000256" key="1">
    <source>
        <dbReference type="ARBA" id="ARBA00004141"/>
    </source>
</evidence>
<dbReference type="STRING" id="644282.Deba_0122"/>
<keyword evidence="2 6" id="KW-0813">Transport</keyword>
<feature type="transmembrane region" description="Helical" evidence="7">
    <location>
        <begin position="254"/>
        <end position="281"/>
    </location>
</feature>
<dbReference type="SUPFAM" id="SSF161070">
    <property type="entry name" value="SNF-like"/>
    <property type="match status" value="1"/>
</dbReference>
<keyword evidence="5 7" id="KW-0472">Membrane</keyword>
<feature type="transmembrane region" description="Helical" evidence="7">
    <location>
        <begin position="145"/>
        <end position="166"/>
    </location>
</feature>
<evidence type="ECO:0000313" key="9">
    <source>
        <dbReference type="Proteomes" id="UP000009047"/>
    </source>
</evidence>
<comment type="similarity">
    <text evidence="6">Belongs to the sodium:neurotransmitter symporter (SNF) (TC 2.A.22) family.</text>
</comment>
<feature type="transmembrane region" description="Helical" evidence="7">
    <location>
        <begin position="219"/>
        <end position="242"/>
    </location>
</feature>
<dbReference type="InterPro" id="IPR037272">
    <property type="entry name" value="SNS_sf"/>
</dbReference>
<feature type="transmembrane region" description="Helical" evidence="7">
    <location>
        <begin position="424"/>
        <end position="447"/>
    </location>
</feature>
<keyword evidence="6" id="KW-0769">Symport</keyword>
<evidence type="ECO:0000256" key="3">
    <source>
        <dbReference type="ARBA" id="ARBA00022692"/>
    </source>
</evidence>
<feature type="transmembrane region" description="Helical" evidence="7">
    <location>
        <begin position="12"/>
        <end position="30"/>
    </location>
</feature>
<accession>E1QDI2</accession>
<evidence type="ECO:0000313" key="8">
    <source>
        <dbReference type="EMBL" id="ADK83501.1"/>
    </source>
</evidence>
<sequence>MAGEIWGSRAGFVLTCIGAAVGLGNIWRFPYMAYQNGGGAFLLPYFFAVLTAGLPMMMLEFSLGARTGQTAPRAMAWLGRWGWLGWWQVGLLFILATYYSVVVSWCLCYVVVAVFQGWGGDANAFFYGRFLELGASGFDFGRFRWPIWGASCACWALCAGLTYLGLQRGLARANRLMLPLLLGLTLFMIGRLLLAPGALEGVNWLFEPDFAKLASIDVWISAYGQVLFSTSVAVSALITYASRLPKGSDINNNAAVTVLTNSGFDMLAGVMIFAALCMMAAKTGQSLDKVVDSGISLAFVTIPAALDLTPAPRLLGVLFFLALCCAGLSSLVAMVEGVAAPLKDIVGLGRRKGAMLVCLAGLAGGTAFAFGDGLRLLGAVDGVVSNIGMTSGALLEVVAAAWFSGKLGQLWRSANAVSDFPVGAWWLFCLRFVTPLFLGLLYIFNIIEKVREYIAGGQDAGLIACGWAALLGALAWALWRQSRDASPGRESAR</sequence>
<feature type="transmembrane region" description="Helical" evidence="7">
    <location>
        <begin position="459"/>
        <end position="479"/>
    </location>
</feature>
<comment type="subcellular location">
    <subcellularLocation>
        <location evidence="1">Membrane</location>
        <topology evidence="1">Multi-pass membrane protein</topology>
    </subcellularLocation>
</comment>
<dbReference type="PANTHER" id="PTHR42948">
    <property type="entry name" value="TRANSPORTER"/>
    <property type="match status" value="1"/>
</dbReference>
<evidence type="ECO:0000256" key="4">
    <source>
        <dbReference type="ARBA" id="ARBA00022989"/>
    </source>
</evidence>
<keyword evidence="3 6" id="KW-0812">Transmembrane</keyword>
<dbReference type="PANTHER" id="PTHR42948:SF1">
    <property type="entry name" value="TRANSPORTER"/>
    <property type="match status" value="1"/>
</dbReference>
<dbReference type="Proteomes" id="UP000009047">
    <property type="component" value="Chromosome"/>
</dbReference>
<evidence type="ECO:0000256" key="5">
    <source>
        <dbReference type="ARBA" id="ARBA00023136"/>
    </source>
</evidence>
<dbReference type="EMBL" id="CP002085">
    <property type="protein sequence ID" value="ADK83501.1"/>
    <property type="molecule type" value="Genomic_DNA"/>
</dbReference>
<feature type="transmembrane region" description="Helical" evidence="7">
    <location>
        <begin position="84"/>
        <end position="115"/>
    </location>
</feature>
<feature type="transmembrane region" description="Helical" evidence="7">
    <location>
        <begin position="354"/>
        <end position="371"/>
    </location>
</feature>
<keyword evidence="9" id="KW-1185">Reference proteome</keyword>
<feature type="transmembrane region" description="Helical" evidence="7">
    <location>
        <begin position="317"/>
        <end position="342"/>
    </location>
</feature>
<keyword evidence="4 7" id="KW-1133">Transmembrane helix</keyword>
<dbReference type="CDD" id="cd10334">
    <property type="entry name" value="SLC6sbd_u1"/>
    <property type="match status" value="1"/>
</dbReference>
<evidence type="ECO:0000256" key="7">
    <source>
        <dbReference type="SAM" id="Phobius"/>
    </source>
</evidence>
<dbReference type="InterPro" id="IPR000175">
    <property type="entry name" value="Na/ntran_symport"/>
</dbReference>
<dbReference type="NCBIfam" id="NF037979">
    <property type="entry name" value="Na_transp"/>
    <property type="match status" value="1"/>
</dbReference>
<evidence type="ECO:0000256" key="2">
    <source>
        <dbReference type="ARBA" id="ARBA00022448"/>
    </source>
</evidence>
<reference evidence="8 9" key="1">
    <citation type="journal article" date="2010" name="Stand. Genomic Sci.">
        <title>Complete genome sequence of Desulfarculus baarsii type strain (2st14).</title>
        <authorList>
            <person name="Sun H."/>
            <person name="Spring S."/>
            <person name="Lapidus A."/>
            <person name="Davenport K."/>
            <person name="Del Rio T.G."/>
            <person name="Tice H."/>
            <person name="Nolan M."/>
            <person name="Copeland A."/>
            <person name="Cheng J.F."/>
            <person name="Lucas S."/>
            <person name="Tapia R."/>
            <person name="Goodwin L."/>
            <person name="Pitluck S."/>
            <person name="Ivanova N."/>
            <person name="Pagani I."/>
            <person name="Mavromatis K."/>
            <person name="Ovchinnikova G."/>
            <person name="Pati A."/>
            <person name="Chen A."/>
            <person name="Palaniappan K."/>
            <person name="Hauser L."/>
            <person name="Chang Y.J."/>
            <person name="Jeffries C.D."/>
            <person name="Detter J.C."/>
            <person name="Han C."/>
            <person name="Rohde M."/>
            <person name="Brambilla E."/>
            <person name="Goker M."/>
            <person name="Woyke T."/>
            <person name="Bristow J."/>
            <person name="Eisen J.A."/>
            <person name="Markowitz V."/>
            <person name="Hugenholtz P."/>
            <person name="Kyrpides N.C."/>
            <person name="Klenk H.P."/>
            <person name="Land M."/>
        </authorList>
    </citation>
    <scope>NUCLEOTIDE SEQUENCE [LARGE SCALE GENOMIC DNA]</scope>
    <source>
        <strain evidence="9">ATCC 33931 / DSM 2075 / LMG 7858 / VKM B-1802 / 2st14</strain>
    </source>
</reference>
<feature type="transmembrane region" description="Helical" evidence="7">
    <location>
        <begin position="178"/>
        <end position="199"/>
    </location>
</feature>
<evidence type="ECO:0000256" key="6">
    <source>
        <dbReference type="RuleBase" id="RU003732"/>
    </source>
</evidence>
<dbReference type="KEGG" id="dbr:Deba_0122"/>
<organism evidence="8 9">
    <name type="scientific">Desulfarculus baarsii (strain ATCC 33931 / DSM 2075 / LMG 7858 / VKM B-1802 / 2st14)</name>
    <dbReference type="NCBI Taxonomy" id="644282"/>
    <lineage>
        <taxon>Bacteria</taxon>
        <taxon>Pseudomonadati</taxon>
        <taxon>Thermodesulfobacteriota</taxon>
        <taxon>Desulfarculia</taxon>
        <taxon>Desulfarculales</taxon>
        <taxon>Desulfarculaceae</taxon>
        <taxon>Desulfarculus</taxon>
    </lineage>
</organism>
<dbReference type="eggNOG" id="COG0733">
    <property type="taxonomic scope" value="Bacteria"/>
</dbReference>
<name>E1QDI2_DESB2</name>
<feature type="transmembrane region" description="Helical" evidence="7">
    <location>
        <begin position="42"/>
        <end position="63"/>
    </location>
</feature>
<dbReference type="GO" id="GO:0015293">
    <property type="term" value="F:symporter activity"/>
    <property type="evidence" value="ECO:0007669"/>
    <property type="project" value="UniProtKB-KW"/>
</dbReference>
<dbReference type="AlphaFoldDB" id="E1QDI2"/>
<dbReference type="PRINTS" id="PR00176">
    <property type="entry name" value="NANEUSMPORT"/>
</dbReference>
<dbReference type="OrthoDB" id="9762833at2"/>
<protein>
    <recommendedName>
        <fullName evidence="6">Transporter</fullName>
    </recommendedName>
</protein>
<dbReference type="GO" id="GO:0016020">
    <property type="term" value="C:membrane"/>
    <property type="evidence" value="ECO:0007669"/>
    <property type="project" value="UniProtKB-SubCell"/>
</dbReference>
<dbReference type="RefSeq" id="WP_013256957.1">
    <property type="nucleotide sequence ID" value="NC_014365.1"/>
</dbReference>
<dbReference type="PROSITE" id="PS00610">
    <property type="entry name" value="NA_NEUROTRAN_SYMP_1"/>
    <property type="match status" value="1"/>
</dbReference>
<gene>
    <name evidence="8" type="ordered locus">Deba_0122</name>
</gene>
<proteinExistence type="inferred from homology"/>
<dbReference type="PROSITE" id="PS50267">
    <property type="entry name" value="NA_NEUROTRAN_SYMP_3"/>
    <property type="match status" value="1"/>
</dbReference>
<dbReference type="HOGENOM" id="CLU_006855_3_3_7"/>